<sequence length="396" mass="45067">MTLKDIHCCIIVPTYNNSKTIRNVIAEVLRYSDGQDVIVINDGSTDETEMILAEFASKITVLNNERNSGKGYSLRKGFREAIRLGYANAISIDSDGQHLPSDIPLFTDAASQHPGALIMGSRDMEQEGVPGKSSFGNKFSNFWYKVETGLTLPDTQTGYRLYPLEPLRKIRLFTTRFETEIEVIVKMAWQNVPVVPIHIHVIYDKKERVTHFRPFIDFTRISILNTWFVILTLLYYLPRRIFIRVKKKGLWNIIRHEAVKPEESNLSKARSVGFGFFMGIFPVWGFQLLIGIPLAVYFKMNKVLFLAAANISIPPFIPFIIFGSYKFGGLFYKNGTQVNSFKNLTLESIHVNFLQYFIGGALLAVVAGTLGFLFTYLILSVTRKKEKTLDFPGFIK</sequence>
<dbReference type="OrthoDB" id="9810303at2"/>
<dbReference type="Proteomes" id="UP000323994">
    <property type="component" value="Unassembled WGS sequence"/>
</dbReference>
<evidence type="ECO:0000256" key="1">
    <source>
        <dbReference type="SAM" id="Phobius"/>
    </source>
</evidence>
<dbReference type="InterPro" id="IPR001173">
    <property type="entry name" value="Glyco_trans_2-like"/>
</dbReference>
<feature type="transmembrane region" description="Helical" evidence="1">
    <location>
        <begin position="215"/>
        <end position="237"/>
    </location>
</feature>
<dbReference type="InterPro" id="IPR029044">
    <property type="entry name" value="Nucleotide-diphossugar_trans"/>
</dbReference>
<dbReference type="CDD" id="cd04179">
    <property type="entry name" value="DPM_DPG-synthase_like"/>
    <property type="match status" value="1"/>
</dbReference>
<dbReference type="GO" id="GO:0006487">
    <property type="term" value="P:protein N-linked glycosylation"/>
    <property type="evidence" value="ECO:0007669"/>
    <property type="project" value="TreeGrafter"/>
</dbReference>
<feature type="transmembrane region" description="Helical" evidence="1">
    <location>
        <begin position="353"/>
        <end position="379"/>
    </location>
</feature>
<evidence type="ECO:0000259" key="3">
    <source>
        <dbReference type="Pfam" id="PF09835"/>
    </source>
</evidence>
<feature type="transmembrane region" description="Helical" evidence="1">
    <location>
        <begin position="303"/>
        <end position="325"/>
    </location>
</feature>
<keyword evidence="1" id="KW-0812">Transmembrane</keyword>
<organism evidence="4 5">
    <name type="scientific">Dyadobacter flavalbus</name>
    <dbReference type="NCBI Taxonomy" id="2579942"/>
    <lineage>
        <taxon>Bacteria</taxon>
        <taxon>Pseudomonadati</taxon>
        <taxon>Bacteroidota</taxon>
        <taxon>Cytophagia</taxon>
        <taxon>Cytophagales</taxon>
        <taxon>Spirosomataceae</taxon>
        <taxon>Dyadobacter</taxon>
    </lineage>
</organism>
<dbReference type="RefSeq" id="WP_139010651.1">
    <property type="nucleotide sequence ID" value="NZ_VBSN01000019.1"/>
</dbReference>
<reference evidence="4 5" key="1">
    <citation type="submission" date="2019-05" db="EMBL/GenBank/DDBJ databases">
        <authorList>
            <person name="Qu J.-H."/>
        </authorList>
    </citation>
    <scope>NUCLEOTIDE SEQUENCE [LARGE SCALE GENOMIC DNA]</scope>
    <source>
        <strain evidence="4 5">NS28</strain>
    </source>
</reference>
<comment type="caution">
    <text evidence="4">The sequence shown here is derived from an EMBL/GenBank/DDBJ whole genome shotgun (WGS) entry which is preliminary data.</text>
</comment>
<name>A0A5M8R112_9BACT</name>
<dbReference type="Gene3D" id="3.90.550.10">
    <property type="entry name" value="Spore Coat Polysaccharide Biosynthesis Protein SpsA, Chain A"/>
    <property type="match status" value="1"/>
</dbReference>
<feature type="domain" description="DUF2062" evidence="3">
    <location>
        <begin position="267"/>
        <end position="386"/>
    </location>
</feature>
<feature type="transmembrane region" description="Helical" evidence="1">
    <location>
        <begin position="274"/>
        <end position="296"/>
    </location>
</feature>
<dbReference type="EMBL" id="VBSN01000019">
    <property type="protein sequence ID" value="KAA6441311.1"/>
    <property type="molecule type" value="Genomic_DNA"/>
</dbReference>
<dbReference type="AlphaFoldDB" id="A0A5M8R112"/>
<dbReference type="Pfam" id="PF00535">
    <property type="entry name" value="Glycos_transf_2"/>
    <property type="match status" value="1"/>
</dbReference>
<gene>
    <name evidence="4" type="ORF">FEM33_03115</name>
</gene>
<keyword evidence="5" id="KW-1185">Reference proteome</keyword>
<dbReference type="SUPFAM" id="SSF53448">
    <property type="entry name" value="Nucleotide-diphospho-sugar transferases"/>
    <property type="match status" value="1"/>
</dbReference>
<proteinExistence type="predicted"/>
<evidence type="ECO:0000313" key="4">
    <source>
        <dbReference type="EMBL" id="KAA6441311.1"/>
    </source>
</evidence>
<feature type="domain" description="Glycosyltransferase 2-like" evidence="2">
    <location>
        <begin position="9"/>
        <end position="170"/>
    </location>
</feature>
<keyword evidence="1" id="KW-1133">Transmembrane helix</keyword>
<evidence type="ECO:0000259" key="2">
    <source>
        <dbReference type="Pfam" id="PF00535"/>
    </source>
</evidence>
<dbReference type="PANTHER" id="PTHR10859">
    <property type="entry name" value="GLYCOSYL TRANSFERASE"/>
    <property type="match status" value="1"/>
</dbReference>
<dbReference type="Pfam" id="PF09835">
    <property type="entry name" value="DUF2062"/>
    <property type="match status" value="1"/>
</dbReference>
<keyword evidence="1" id="KW-0472">Membrane</keyword>
<evidence type="ECO:0000313" key="5">
    <source>
        <dbReference type="Proteomes" id="UP000323994"/>
    </source>
</evidence>
<accession>A0A5M8R112</accession>
<dbReference type="InterPro" id="IPR018639">
    <property type="entry name" value="DUF2062"/>
</dbReference>
<protein>
    <submittedName>
        <fullName evidence="4">DUF2062 domain-containing protein</fullName>
    </submittedName>
</protein>
<dbReference type="PANTHER" id="PTHR10859:SF91">
    <property type="entry name" value="DOLICHYL-PHOSPHATE BETA-GLUCOSYLTRANSFERASE"/>
    <property type="match status" value="1"/>
</dbReference>